<protein>
    <recommendedName>
        <fullName evidence="2">ShKT domain-containing protein</fullName>
    </recommendedName>
</protein>
<dbReference type="InterPro" id="IPR003582">
    <property type="entry name" value="ShKT_dom"/>
</dbReference>
<dbReference type="AlphaFoldDB" id="A0A835XZM4"/>
<dbReference type="Gene3D" id="1.10.10.1940">
    <property type="match status" value="2"/>
</dbReference>
<evidence type="ECO:0000313" key="4">
    <source>
        <dbReference type="Proteomes" id="UP000612055"/>
    </source>
</evidence>
<evidence type="ECO:0000259" key="2">
    <source>
        <dbReference type="PROSITE" id="PS51670"/>
    </source>
</evidence>
<dbReference type="PROSITE" id="PS51670">
    <property type="entry name" value="SHKT"/>
    <property type="match status" value="3"/>
</dbReference>
<dbReference type="SUPFAM" id="SSF51101">
    <property type="entry name" value="Mannose-binding lectins"/>
    <property type="match status" value="1"/>
</dbReference>
<evidence type="ECO:0000313" key="3">
    <source>
        <dbReference type="EMBL" id="KAG2493203.1"/>
    </source>
</evidence>
<dbReference type="OrthoDB" id="291007at2759"/>
<gene>
    <name evidence="3" type="ORF">HYH03_008623</name>
</gene>
<comment type="caution">
    <text evidence="3">The sequence shown here is derived from an EMBL/GenBank/DDBJ whole genome shotgun (WGS) entry which is preliminary data.</text>
</comment>
<dbReference type="PANTHER" id="PTHR21724">
    <property type="entry name" value="SHKT DOMAIN-CONTAINING PROTEIN"/>
    <property type="match status" value="1"/>
</dbReference>
<dbReference type="Gene3D" id="2.100.10.30">
    <property type="entry name" value="Jacalin-like lectin domain"/>
    <property type="match status" value="1"/>
</dbReference>
<accession>A0A835XZM4</accession>
<dbReference type="Gene3D" id="3.50.4.10">
    <property type="entry name" value="Hepatocyte Growth Factor"/>
    <property type="match status" value="2"/>
</dbReference>
<dbReference type="PANTHER" id="PTHR21724:SF109">
    <property type="entry name" value="SHKT DOMAIN-CONTAINING PROTEIN"/>
    <property type="match status" value="1"/>
</dbReference>
<sequence>MGYGAPGSKFMTVSLRSSIPSSEECCNVCGRTPECAYWTYSGIIWECYLFRDQGLGSSGFTPLNGHCSGPRPAGVSSPCVLTSDFYGNSTTGTYFDETCLAAGGARPITRLDWNSGHWFDVLQFTYGGTAGGRLGNVDLALTSGIALNSGERITSVRVYTTNFSLLAVARLEVGTSTRTFVVGSGQPLIDPKTFVKWPVLSPDKPTGCPSTSEKRLIAVRGTFDNYLRSISFVWAWPGTCTIRGDTTYGAPGSQFMTLLGALSAAACCTACGNNAACAYWSWSSTSRDCRLVGDQGAGAYAALLGYAAGPRPAPACADKDASCATWKTPGYCAPGYTYNNQSVPNVLCQKTCGICGLPAPSPPRPPSPRNPPPRPPPPRPPLPPQPPRPLPPGPCADTSEFCAGWAMIGNCENQYAAYMQANCQKSCGLCGAPKVKCQDANTGCAGWASLGYCTDATNAAYMTLMCRGSCGLCSSG</sequence>
<organism evidence="3 4">
    <name type="scientific">Edaphochlamys debaryana</name>
    <dbReference type="NCBI Taxonomy" id="47281"/>
    <lineage>
        <taxon>Eukaryota</taxon>
        <taxon>Viridiplantae</taxon>
        <taxon>Chlorophyta</taxon>
        <taxon>core chlorophytes</taxon>
        <taxon>Chlorophyceae</taxon>
        <taxon>CS clade</taxon>
        <taxon>Chlamydomonadales</taxon>
        <taxon>Chlamydomonadales incertae sedis</taxon>
        <taxon>Edaphochlamys</taxon>
    </lineage>
</organism>
<dbReference type="Pfam" id="PF01549">
    <property type="entry name" value="ShK"/>
    <property type="match status" value="3"/>
</dbReference>
<feature type="region of interest" description="Disordered" evidence="1">
    <location>
        <begin position="362"/>
        <end position="390"/>
    </location>
</feature>
<reference evidence="3" key="1">
    <citation type="journal article" date="2020" name="bioRxiv">
        <title>Comparative genomics of Chlamydomonas.</title>
        <authorList>
            <person name="Craig R.J."/>
            <person name="Hasan A.R."/>
            <person name="Ness R.W."/>
            <person name="Keightley P.D."/>
        </authorList>
    </citation>
    <scope>NUCLEOTIDE SEQUENCE</scope>
    <source>
        <strain evidence="3">CCAP 11/70</strain>
    </source>
</reference>
<dbReference type="InterPro" id="IPR036404">
    <property type="entry name" value="Jacalin-like_lectin_dom_sf"/>
</dbReference>
<feature type="domain" description="ShKT" evidence="2">
    <location>
        <begin position="395"/>
        <end position="430"/>
    </location>
</feature>
<dbReference type="Proteomes" id="UP000612055">
    <property type="component" value="Unassembled WGS sequence"/>
</dbReference>
<feature type="domain" description="ShKT" evidence="2">
    <location>
        <begin position="316"/>
        <end position="355"/>
    </location>
</feature>
<feature type="domain" description="ShKT" evidence="2">
    <location>
        <begin position="437"/>
        <end position="473"/>
    </location>
</feature>
<keyword evidence="4" id="KW-1185">Reference proteome</keyword>
<dbReference type="SUPFAM" id="SSF57414">
    <property type="entry name" value="Hairpin loop containing domain-like"/>
    <property type="match status" value="1"/>
</dbReference>
<dbReference type="SMART" id="SM00254">
    <property type="entry name" value="ShKT"/>
    <property type="match status" value="3"/>
</dbReference>
<evidence type="ECO:0000256" key="1">
    <source>
        <dbReference type="SAM" id="MobiDB-lite"/>
    </source>
</evidence>
<dbReference type="EMBL" id="JAEHOE010000039">
    <property type="protein sequence ID" value="KAG2493203.1"/>
    <property type="molecule type" value="Genomic_DNA"/>
</dbReference>
<proteinExistence type="predicted"/>
<name>A0A835XZM4_9CHLO</name>